<feature type="region of interest" description="Disordered" evidence="1">
    <location>
        <begin position="1"/>
        <end position="23"/>
    </location>
</feature>
<reference evidence="3 4" key="1">
    <citation type="submission" date="2019-12" db="EMBL/GenBank/DDBJ databases">
        <authorList>
            <person name="Feng G."/>
            <person name="Zhu H."/>
        </authorList>
    </citation>
    <scope>NUCLEOTIDE SEQUENCE [LARGE SCALE GENOMIC DNA]</scope>
    <source>
        <strain evidence="3 4">FGD1</strain>
    </source>
</reference>
<sequence length="67" mass="7068">MDSDNPQRARQAPGGHETAPPKNLPKLAIAALVMFIVAIGIVWVASDILQRPGQDPGAQEARKAPAD</sequence>
<organism evidence="3 4">
    <name type="scientific">Novosphingobium silvae</name>
    <dbReference type="NCBI Taxonomy" id="2692619"/>
    <lineage>
        <taxon>Bacteria</taxon>
        <taxon>Pseudomonadati</taxon>
        <taxon>Pseudomonadota</taxon>
        <taxon>Alphaproteobacteria</taxon>
        <taxon>Sphingomonadales</taxon>
        <taxon>Sphingomonadaceae</taxon>
        <taxon>Novosphingobium</taxon>
    </lineage>
</organism>
<keyword evidence="4" id="KW-1185">Reference proteome</keyword>
<protein>
    <submittedName>
        <fullName evidence="3">Uncharacterized protein</fullName>
    </submittedName>
</protein>
<dbReference type="EMBL" id="WVTD01000009">
    <property type="protein sequence ID" value="MYL98712.1"/>
    <property type="molecule type" value="Genomic_DNA"/>
</dbReference>
<gene>
    <name evidence="3" type="ORF">GR702_13155</name>
</gene>
<dbReference type="Proteomes" id="UP000465810">
    <property type="component" value="Unassembled WGS sequence"/>
</dbReference>
<keyword evidence="2" id="KW-0472">Membrane</keyword>
<accession>A0A7X4GHH0</accession>
<name>A0A7X4GHH0_9SPHN</name>
<evidence type="ECO:0000256" key="1">
    <source>
        <dbReference type="SAM" id="MobiDB-lite"/>
    </source>
</evidence>
<keyword evidence="2" id="KW-1133">Transmembrane helix</keyword>
<evidence type="ECO:0000313" key="4">
    <source>
        <dbReference type="Proteomes" id="UP000465810"/>
    </source>
</evidence>
<proteinExistence type="predicted"/>
<feature type="transmembrane region" description="Helical" evidence="2">
    <location>
        <begin position="27"/>
        <end position="45"/>
    </location>
</feature>
<comment type="caution">
    <text evidence="3">The sequence shown here is derived from an EMBL/GenBank/DDBJ whole genome shotgun (WGS) entry which is preliminary data.</text>
</comment>
<dbReference type="AlphaFoldDB" id="A0A7X4GHH0"/>
<dbReference type="RefSeq" id="WP_160986343.1">
    <property type="nucleotide sequence ID" value="NZ_WVTD01000009.1"/>
</dbReference>
<keyword evidence="2" id="KW-0812">Transmembrane</keyword>
<evidence type="ECO:0000313" key="3">
    <source>
        <dbReference type="EMBL" id="MYL98712.1"/>
    </source>
</evidence>
<evidence type="ECO:0000256" key="2">
    <source>
        <dbReference type="SAM" id="Phobius"/>
    </source>
</evidence>